<dbReference type="OrthoDB" id="6344386at2759"/>
<protein>
    <recommendedName>
        <fullName evidence="1">BTB domain-containing protein</fullName>
    </recommendedName>
</protein>
<dbReference type="PANTHER" id="PTHR45774">
    <property type="entry name" value="BTB/POZ DOMAIN-CONTAINING"/>
    <property type="match status" value="1"/>
</dbReference>
<reference evidence="2 3" key="1">
    <citation type="submission" date="2018-04" db="EMBL/GenBank/DDBJ databases">
        <authorList>
            <person name="Zhang X."/>
            <person name="Yuan J."/>
            <person name="Li F."/>
            <person name="Xiang J."/>
        </authorList>
    </citation>
    <scope>NUCLEOTIDE SEQUENCE [LARGE SCALE GENOMIC DNA]</scope>
    <source>
        <tissue evidence="2">Muscle</tissue>
    </source>
</reference>
<evidence type="ECO:0000259" key="1">
    <source>
        <dbReference type="PROSITE" id="PS50097"/>
    </source>
</evidence>
<dbReference type="SMART" id="SM00875">
    <property type="entry name" value="BACK"/>
    <property type="match status" value="1"/>
</dbReference>
<dbReference type="CDD" id="cd18186">
    <property type="entry name" value="BTB_POZ_ZBTB_KLHL-like"/>
    <property type="match status" value="1"/>
</dbReference>
<dbReference type="PROSITE" id="PS50097">
    <property type="entry name" value="BTB"/>
    <property type="match status" value="1"/>
</dbReference>
<proteinExistence type="predicted"/>
<evidence type="ECO:0000313" key="2">
    <source>
        <dbReference type="EMBL" id="ROT85086.1"/>
    </source>
</evidence>
<dbReference type="PANTHER" id="PTHR45774:SF3">
    <property type="entry name" value="BTB (POZ) DOMAIN-CONTAINING 2B-RELATED"/>
    <property type="match status" value="1"/>
</dbReference>
<name>A0A423U8Q9_PENVA</name>
<dbReference type="STRING" id="6689.A0A423U8Q9"/>
<dbReference type="GO" id="GO:0005829">
    <property type="term" value="C:cytosol"/>
    <property type="evidence" value="ECO:0007669"/>
    <property type="project" value="TreeGrafter"/>
</dbReference>
<dbReference type="GO" id="GO:0022008">
    <property type="term" value="P:neurogenesis"/>
    <property type="evidence" value="ECO:0007669"/>
    <property type="project" value="TreeGrafter"/>
</dbReference>
<feature type="domain" description="BTB" evidence="1">
    <location>
        <begin position="44"/>
        <end position="114"/>
    </location>
</feature>
<dbReference type="InterPro" id="IPR011705">
    <property type="entry name" value="BACK"/>
</dbReference>
<reference evidence="2 3" key="2">
    <citation type="submission" date="2019-01" db="EMBL/GenBank/DDBJ databases">
        <title>The decoding of complex shrimp genome reveals the adaptation for benthos swimmer, frequently molting mechanism and breeding impact on genome.</title>
        <authorList>
            <person name="Sun Y."/>
            <person name="Gao Y."/>
            <person name="Yu Y."/>
        </authorList>
    </citation>
    <scope>NUCLEOTIDE SEQUENCE [LARGE SCALE GENOMIC DNA]</scope>
    <source>
        <tissue evidence="2">Muscle</tissue>
    </source>
</reference>
<dbReference type="Gene3D" id="3.30.710.10">
    <property type="entry name" value="Potassium Channel Kv1.1, Chain A"/>
    <property type="match status" value="1"/>
</dbReference>
<dbReference type="Proteomes" id="UP000283509">
    <property type="component" value="Unassembled WGS sequence"/>
</dbReference>
<dbReference type="SUPFAM" id="SSF54695">
    <property type="entry name" value="POZ domain"/>
    <property type="match status" value="1"/>
</dbReference>
<dbReference type="Gene3D" id="1.25.40.420">
    <property type="match status" value="1"/>
</dbReference>
<dbReference type="InterPro" id="IPR000210">
    <property type="entry name" value="BTB/POZ_dom"/>
</dbReference>
<keyword evidence="3" id="KW-1185">Reference proteome</keyword>
<evidence type="ECO:0000313" key="3">
    <source>
        <dbReference type="Proteomes" id="UP000283509"/>
    </source>
</evidence>
<dbReference type="EMBL" id="QCYY01000448">
    <property type="protein sequence ID" value="ROT85086.1"/>
    <property type="molecule type" value="Genomic_DNA"/>
</dbReference>
<accession>A0A423U8Q9</accession>
<comment type="caution">
    <text evidence="2">The sequence shown here is derived from an EMBL/GenBank/DDBJ whole genome shotgun (WGS) entry which is preliminary data.</text>
</comment>
<gene>
    <name evidence="2" type="ORF">C7M84_021353</name>
</gene>
<dbReference type="Pfam" id="PF07707">
    <property type="entry name" value="BACK"/>
    <property type="match status" value="1"/>
</dbReference>
<sequence>MSTFASTEIMYHQNCPDRMSLPWQSCLTTVSERLVALLTSGMRSDVTLHLEGRTLKAHRLILAMNSPVFDKLLYGNEDRQPCMLPIEYPLQDDPPEAFTWMLEYMYRGNPDLPSVPMALEVSVLATKYQMGALKSACSEYLKQHLNDVNVLKVYDAAVQLENADLVHRCLQMARNTTEDVFSTQQMRLLSKPALAHLLANYVTNTSEVQIFRGIVAWGRHRIASRGACTDDLRKEIEAFLPHVRFLAMTTQEFVEQVIPTGIFTPSEACDILTNITQSKEAPLPEICCKIRDRRN</sequence>
<dbReference type="SMART" id="SM00225">
    <property type="entry name" value="BTB"/>
    <property type="match status" value="1"/>
</dbReference>
<dbReference type="Pfam" id="PF00651">
    <property type="entry name" value="BTB"/>
    <property type="match status" value="1"/>
</dbReference>
<dbReference type="AlphaFoldDB" id="A0A423U8Q9"/>
<organism evidence="2 3">
    <name type="scientific">Penaeus vannamei</name>
    <name type="common">Whiteleg shrimp</name>
    <name type="synonym">Litopenaeus vannamei</name>
    <dbReference type="NCBI Taxonomy" id="6689"/>
    <lineage>
        <taxon>Eukaryota</taxon>
        <taxon>Metazoa</taxon>
        <taxon>Ecdysozoa</taxon>
        <taxon>Arthropoda</taxon>
        <taxon>Crustacea</taxon>
        <taxon>Multicrustacea</taxon>
        <taxon>Malacostraca</taxon>
        <taxon>Eumalacostraca</taxon>
        <taxon>Eucarida</taxon>
        <taxon>Decapoda</taxon>
        <taxon>Dendrobranchiata</taxon>
        <taxon>Penaeoidea</taxon>
        <taxon>Penaeidae</taxon>
        <taxon>Penaeus</taxon>
    </lineage>
</organism>
<dbReference type="InterPro" id="IPR011333">
    <property type="entry name" value="SKP1/BTB/POZ_sf"/>
</dbReference>